<feature type="region of interest" description="Disordered" evidence="1">
    <location>
        <begin position="687"/>
        <end position="727"/>
    </location>
</feature>
<accession>A0A7M5U319</accession>
<evidence type="ECO:0000256" key="3">
    <source>
        <dbReference type="SAM" id="SignalP"/>
    </source>
</evidence>
<dbReference type="GeneID" id="136798455"/>
<evidence type="ECO:0000256" key="2">
    <source>
        <dbReference type="SAM" id="Phobius"/>
    </source>
</evidence>
<protein>
    <recommendedName>
        <fullName evidence="6">Cnidarian restricted protein</fullName>
    </recommendedName>
</protein>
<reference evidence="4" key="1">
    <citation type="submission" date="2021-01" db="UniProtKB">
        <authorList>
            <consortium name="EnsemblMetazoa"/>
        </authorList>
    </citation>
    <scope>IDENTIFICATION</scope>
</reference>
<dbReference type="Proteomes" id="UP000594262">
    <property type="component" value="Unplaced"/>
</dbReference>
<evidence type="ECO:0000256" key="1">
    <source>
        <dbReference type="SAM" id="MobiDB-lite"/>
    </source>
</evidence>
<sequence>MHWYLLTIIIISSYQQMCSTEETTTNTFEVTRGFEDSFKFLEKRGLDCETLKTEDDGTKSCLCIGMDDKKTMIFERSRTKTKAKCEMSREIMDNFKHEEMFGGGGLEPFEFSIEMNKEIGLMRWNENEGWIGTYALYIAGGDRPVTERECKDPKIESVSCNNLKWASCNKVVASDFTITEKKTGSNQAHFEFQVISLQMKIKSKYQGRLVALQMLCGIEKAFMIFKFQGKRDYPIPDSPVVISTTATPITDNSTTQPQPPPKTTIQASETTTMSSAITTTSGSGNGDNNTASFPSNTVLKVTRGLLDKWSCRADEECVCNAPLTTYMINENGTRGCYGSVETIEQNFKGHDIFLLDNQVVFYVSWKDDDKWRNPKSQKIFDIDGNVVTSNTCDLNSFFSTEVYNHDRWQTWSNDYFKLDPTENSSDGGTTIGIDKDYNENFGDLQGHLIRFGFKCNNKEVAYLFQKFQGEREYLPGKDLAEPSTEPLLTGSELTLVIGCTLGGVGFIGIIVTLYILLRKRRRDGNEELKNDPKFNQEDDKIVMSKADIMELAEQILQKREKTDFQGSPRYVPTHLPDLPDPRPQVGPLSLNYRPEAEDQSNGLYQEIPYEGLYLKPLADESYLDLTTIHKSEYSPSMRSNKSEYEIEDEIENQINRNDDLDAVDKRRNILNESPRTESIDSNVSAYELEDKYSPQNKTDTKNDKNNLGKRQGTLELPPQYTPGLRRSSSFYELEDVYASKSKNDVGIESNKQQSIDDIDKKDIGSDVKIQIENTELVTPN</sequence>
<feature type="transmembrane region" description="Helical" evidence="2">
    <location>
        <begin position="493"/>
        <end position="517"/>
    </location>
</feature>
<dbReference type="AlphaFoldDB" id="A0A7M5U319"/>
<dbReference type="EnsemblMetazoa" id="CLYHEMT005542.1">
    <property type="protein sequence ID" value="CLYHEMP005542.1"/>
    <property type="gene ID" value="CLYHEMG005542"/>
</dbReference>
<feature type="chain" id="PRO_5029568122" description="Cnidarian restricted protein" evidence="3">
    <location>
        <begin position="21"/>
        <end position="780"/>
    </location>
</feature>
<keyword evidence="5" id="KW-1185">Reference proteome</keyword>
<keyword evidence="2" id="KW-0812">Transmembrane</keyword>
<keyword evidence="2" id="KW-0472">Membrane</keyword>
<feature type="compositionally biased region" description="Basic and acidic residues" evidence="1">
    <location>
        <begin position="688"/>
        <end position="706"/>
    </location>
</feature>
<keyword evidence="3" id="KW-0732">Signal</keyword>
<feature type="signal peptide" evidence="3">
    <location>
        <begin position="1"/>
        <end position="20"/>
    </location>
</feature>
<dbReference type="RefSeq" id="XP_066911168.1">
    <property type="nucleotide sequence ID" value="XM_067055067.1"/>
</dbReference>
<feature type="region of interest" description="Disordered" evidence="1">
    <location>
        <begin position="247"/>
        <end position="293"/>
    </location>
</feature>
<evidence type="ECO:0008006" key="6">
    <source>
        <dbReference type="Google" id="ProtNLM"/>
    </source>
</evidence>
<evidence type="ECO:0000313" key="4">
    <source>
        <dbReference type="EnsemblMetazoa" id="CLYHEMP005542.1"/>
    </source>
</evidence>
<name>A0A7M5U319_9CNID</name>
<feature type="region of interest" description="Disordered" evidence="1">
    <location>
        <begin position="562"/>
        <end position="582"/>
    </location>
</feature>
<keyword evidence="2" id="KW-1133">Transmembrane helix</keyword>
<evidence type="ECO:0000313" key="5">
    <source>
        <dbReference type="Proteomes" id="UP000594262"/>
    </source>
</evidence>
<feature type="compositionally biased region" description="Low complexity" evidence="1">
    <location>
        <begin position="268"/>
        <end position="282"/>
    </location>
</feature>
<organism evidence="4 5">
    <name type="scientific">Clytia hemisphaerica</name>
    <dbReference type="NCBI Taxonomy" id="252671"/>
    <lineage>
        <taxon>Eukaryota</taxon>
        <taxon>Metazoa</taxon>
        <taxon>Cnidaria</taxon>
        <taxon>Hydrozoa</taxon>
        <taxon>Hydroidolina</taxon>
        <taxon>Leptothecata</taxon>
        <taxon>Obeliida</taxon>
        <taxon>Clytiidae</taxon>
        <taxon>Clytia</taxon>
    </lineage>
</organism>
<proteinExistence type="predicted"/>